<protein>
    <recommendedName>
        <fullName evidence="3">F-box domain-containing protein</fullName>
    </recommendedName>
</protein>
<dbReference type="EMBL" id="MU806154">
    <property type="protein sequence ID" value="KAJ3838963.1"/>
    <property type="molecule type" value="Genomic_DNA"/>
</dbReference>
<comment type="caution">
    <text evidence="1">The sequence shown here is derived from an EMBL/GenBank/DDBJ whole genome shotgun (WGS) entry which is preliminary data.</text>
</comment>
<evidence type="ECO:0000313" key="1">
    <source>
        <dbReference type="EMBL" id="KAJ3838963.1"/>
    </source>
</evidence>
<accession>A0AA38PA85</accession>
<sequence>MNSTCHGLKSTHSACAVRRCGSQWVSILVPELIFEPSSSTMGLLLSLSPELLHAIIEDIVYMYSPVLKTPNPELLALSVTNWRLREICLPFLFMNIEIKDFMGAARLEKHIQLCSKFTKNMIIGPRIHVLELAEPIIIRNLPKLKRLSNAELHDCGVRTTLFRAMLAHPTLTSVLIHKLPGESVDIDDLSKIILKNSSPTWVLSPNFEKCLNRGMRLMCLELSDFEHDLLDKRLSSRISNVLKESRMRTSRTPVLFNAWLSKVSSTYSILNQLWFINDYDRECFAHTPPFLSSFNESLQQQDLVEVIIRSIGLHRTIGQSEWYVMGLTLIITFASNTSLKEILTLVASSFPKLGVLDLHLHFAEHKVLSADDYYYTKKLSCDGILPLLQDSDKARFHFINLAPVFTQFLYLRSLSLRGYEEPEHNYFSKYLPELLRSSPLLTSIFSPSLPLRRQDP</sequence>
<name>A0AA38PA85_9AGAR</name>
<proteinExistence type="predicted"/>
<keyword evidence="2" id="KW-1185">Reference proteome</keyword>
<gene>
    <name evidence="1" type="ORF">F5878DRAFT_724899</name>
</gene>
<dbReference type="Proteomes" id="UP001163846">
    <property type="component" value="Unassembled WGS sequence"/>
</dbReference>
<dbReference type="AlphaFoldDB" id="A0AA38PA85"/>
<evidence type="ECO:0008006" key="3">
    <source>
        <dbReference type="Google" id="ProtNLM"/>
    </source>
</evidence>
<reference evidence="1" key="1">
    <citation type="submission" date="2022-08" db="EMBL/GenBank/DDBJ databases">
        <authorList>
            <consortium name="DOE Joint Genome Institute"/>
            <person name="Min B."/>
            <person name="Riley R."/>
            <person name="Sierra-Patev S."/>
            <person name="Naranjo-Ortiz M."/>
            <person name="Looney B."/>
            <person name="Konkel Z."/>
            <person name="Slot J.C."/>
            <person name="Sakamoto Y."/>
            <person name="Steenwyk J.L."/>
            <person name="Rokas A."/>
            <person name="Carro J."/>
            <person name="Camarero S."/>
            <person name="Ferreira P."/>
            <person name="Molpeceres G."/>
            <person name="Ruiz-Duenas F.J."/>
            <person name="Serrano A."/>
            <person name="Henrissat B."/>
            <person name="Drula E."/>
            <person name="Hughes K.W."/>
            <person name="Mata J.L."/>
            <person name="Ishikawa N.K."/>
            <person name="Vargas-Isla R."/>
            <person name="Ushijima S."/>
            <person name="Smith C.A."/>
            <person name="Ahrendt S."/>
            <person name="Andreopoulos W."/>
            <person name="He G."/>
            <person name="Labutti K."/>
            <person name="Lipzen A."/>
            <person name="Ng V."/>
            <person name="Sandor L."/>
            <person name="Barry K."/>
            <person name="Martinez A.T."/>
            <person name="Xiao Y."/>
            <person name="Gibbons J.G."/>
            <person name="Terashima K."/>
            <person name="Hibbett D.S."/>
            <person name="Grigoriev I.V."/>
        </authorList>
    </citation>
    <scope>NUCLEOTIDE SEQUENCE</scope>
    <source>
        <strain evidence="1">TFB9207</strain>
    </source>
</reference>
<evidence type="ECO:0000313" key="2">
    <source>
        <dbReference type="Proteomes" id="UP001163846"/>
    </source>
</evidence>
<organism evidence="1 2">
    <name type="scientific">Lentinula raphanica</name>
    <dbReference type="NCBI Taxonomy" id="153919"/>
    <lineage>
        <taxon>Eukaryota</taxon>
        <taxon>Fungi</taxon>
        <taxon>Dikarya</taxon>
        <taxon>Basidiomycota</taxon>
        <taxon>Agaricomycotina</taxon>
        <taxon>Agaricomycetes</taxon>
        <taxon>Agaricomycetidae</taxon>
        <taxon>Agaricales</taxon>
        <taxon>Marasmiineae</taxon>
        <taxon>Omphalotaceae</taxon>
        <taxon>Lentinula</taxon>
    </lineage>
</organism>